<reference evidence="2 3" key="2">
    <citation type="submission" date="2020-03" db="EMBL/GenBank/DDBJ databases">
        <title>Kangsaoukella pontilimi gen. nov., sp. nov., a new member of the family Rhodobacteraceae isolated from a tidal mudflat.</title>
        <authorList>
            <person name="Kim I.S."/>
        </authorList>
    </citation>
    <scope>NUCLEOTIDE SEQUENCE [LARGE SCALE GENOMIC DNA]</scope>
    <source>
        <strain evidence="2 3">GH1-50</strain>
    </source>
</reference>
<keyword evidence="3" id="KW-1185">Reference proteome</keyword>
<dbReference type="Pfam" id="PF06568">
    <property type="entry name" value="YjiS-like"/>
    <property type="match status" value="1"/>
</dbReference>
<reference evidence="2 3" key="1">
    <citation type="submission" date="2019-12" db="EMBL/GenBank/DDBJ databases">
        <authorList>
            <person name="Lee S.D."/>
        </authorList>
    </citation>
    <scope>NUCLEOTIDE SEQUENCE [LARGE SCALE GENOMIC DNA]</scope>
    <source>
        <strain evidence="2 3">GH1-50</strain>
    </source>
</reference>
<evidence type="ECO:0000313" key="3">
    <source>
        <dbReference type="Proteomes" id="UP000480350"/>
    </source>
</evidence>
<organism evidence="2 3">
    <name type="scientific">Kangsaoukella pontilimi</name>
    <dbReference type="NCBI Taxonomy" id="2691042"/>
    <lineage>
        <taxon>Bacteria</taxon>
        <taxon>Pseudomonadati</taxon>
        <taxon>Pseudomonadota</taxon>
        <taxon>Alphaproteobacteria</taxon>
        <taxon>Rhodobacterales</taxon>
        <taxon>Paracoccaceae</taxon>
        <taxon>Kangsaoukella</taxon>
    </lineage>
</organism>
<dbReference type="EMBL" id="WUPT01000002">
    <property type="protein sequence ID" value="MXQ08146.1"/>
    <property type="molecule type" value="Genomic_DNA"/>
</dbReference>
<dbReference type="AlphaFoldDB" id="A0A7C9IS07"/>
<evidence type="ECO:0000313" key="2">
    <source>
        <dbReference type="EMBL" id="MXQ08146.1"/>
    </source>
</evidence>
<dbReference type="InterPro" id="IPR009506">
    <property type="entry name" value="YjiS-like"/>
</dbReference>
<dbReference type="Proteomes" id="UP000480350">
    <property type="component" value="Unassembled WGS sequence"/>
</dbReference>
<sequence length="83" mass="9629">MTQATCIPASPGPFARLVTALRDRTQARRRRQRFLRLLDMDDHMLDDMGVTRAEVVEASYLPLSANAATELYRMSLERRRNFM</sequence>
<dbReference type="RefSeq" id="WP_160764089.1">
    <property type="nucleotide sequence ID" value="NZ_WUPT01000002.1"/>
</dbReference>
<protein>
    <submittedName>
        <fullName evidence="2">DUF1127 domain-containing protein</fullName>
    </submittedName>
</protein>
<evidence type="ECO:0000259" key="1">
    <source>
        <dbReference type="Pfam" id="PF06568"/>
    </source>
</evidence>
<proteinExistence type="predicted"/>
<accession>A0A7C9IS07</accession>
<gene>
    <name evidence="2" type="ORF">GQ651_09860</name>
</gene>
<name>A0A7C9IS07_9RHOB</name>
<comment type="caution">
    <text evidence="2">The sequence shown here is derived from an EMBL/GenBank/DDBJ whole genome shotgun (WGS) entry which is preliminary data.</text>
</comment>
<feature type="domain" description="YjiS-like" evidence="1">
    <location>
        <begin position="25"/>
        <end position="55"/>
    </location>
</feature>